<sequence length="81" mass="9396">MGRKDRVKETTVEQYRRRLGQHEKHPLVGRHKEKAFRAKDVSASKSSKPLQTILLFLVAVVCTALLVYFAITYQLIPRLLF</sequence>
<dbReference type="Pfam" id="PF15168">
    <property type="entry name" value="TRIQK"/>
    <property type="match status" value="1"/>
</dbReference>
<dbReference type="InterPro" id="IPR024842">
    <property type="entry name" value="TRIQK"/>
</dbReference>
<keyword evidence="1" id="KW-0472">Membrane</keyword>
<keyword evidence="3" id="KW-1185">Reference proteome</keyword>
<keyword evidence="1" id="KW-0812">Transmembrane</keyword>
<dbReference type="Proteomes" id="UP001174909">
    <property type="component" value="Unassembled WGS sequence"/>
</dbReference>
<dbReference type="GO" id="GO:0005789">
    <property type="term" value="C:endoplasmic reticulum membrane"/>
    <property type="evidence" value="ECO:0007669"/>
    <property type="project" value="InterPro"/>
</dbReference>
<feature type="transmembrane region" description="Helical" evidence="1">
    <location>
        <begin position="53"/>
        <end position="76"/>
    </location>
</feature>
<dbReference type="EMBL" id="CASHTH010001645">
    <property type="protein sequence ID" value="CAI8017617.1"/>
    <property type="molecule type" value="Genomic_DNA"/>
</dbReference>
<reference evidence="2" key="1">
    <citation type="submission" date="2023-03" db="EMBL/GenBank/DDBJ databases">
        <authorList>
            <person name="Steffen K."/>
            <person name="Cardenas P."/>
        </authorList>
    </citation>
    <scope>NUCLEOTIDE SEQUENCE</scope>
</reference>
<comment type="caution">
    <text evidence="2">The sequence shown here is derived from an EMBL/GenBank/DDBJ whole genome shotgun (WGS) entry which is preliminary data.</text>
</comment>
<gene>
    <name evidence="2" type="ORF">GBAR_LOCUS10674</name>
</gene>
<evidence type="ECO:0000256" key="1">
    <source>
        <dbReference type="SAM" id="Phobius"/>
    </source>
</evidence>
<keyword evidence="1" id="KW-1133">Transmembrane helix</keyword>
<name>A0AA35RUV9_GEOBA</name>
<proteinExistence type="predicted"/>
<protein>
    <recommendedName>
        <fullName evidence="4">Triple QxxK/R motif-containing protein</fullName>
    </recommendedName>
</protein>
<evidence type="ECO:0008006" key="4">
    <source>
        <dbReference type="Google" id="ProtNLM"/>
    </source>
</evidence>
<accession>A0AA35RUV9</accession>
<evidence type="ECO:0000313" key="3">
    <source>
        <dbReference type="Proteomes" id="UP001174909"/>
    </source>
</evidence>
<dbReference type="AlphaFoldDB" id="A0AA35RUV9"/>
<organism evidence="2 3">
    <name type="scientific">Geodia barretti</name>
    <name type="common">Barrett's horny sponge</name>
    <dbReference type="NCBI Taxonomy" id="519541"/>
    <lineage>
        <taxon>Eukaryota</taxon>
        <taxon>Metazoa</taxon>
        <taxon>Porifera</taxon>
        <taxon>Demospongiae</taxon>
        <taxon>Heteroscleromorpha</taxon>
        <taxon>Tetractinellida</taxon>
        <taxon>Astrophorina</taxon>
        <taxon>Geodiidae</taxon>
        <taxon>Geodia</taxon>
    </lineage>
</organism>
<evidence type="ECO:0000313" key="2">
    <source>
        <dbReference type="EMBL" id="CAI8017617.1"/>
    </source>
</evidence>